<dbReference type="InterPro" id="IPR002035">
    <property type="entry name" value="VWF_A"/>
</dbReference>
<dbReference type="Gene3D" id="2.60.40.10">
    <property type="entry name" value="Immunoglobulins"/>
    <property type="match status" value="1"/>
</dbReference>
<feature type="chain" id="PRO_5002946683" evidence="1">
    <location>
        <begin position="27"/>
        <end position="1083"/>
    </location>
</feature>
<proteinExistence type="predicted"/>
<feature type="signal peptide" evidence="1">
    <location>
        <begin position="1"/>
        <end position="26"/>
    </location>
</feature>
<protein>
    <submittedName>
        <fullName evidence="4">PKD domain protein</fullName>
    </submittedName>
</protein>
<keyword evidence="1" id="KW-0732">Signal</keyword>
<dbReference type="CDD" id="cd00146">
    <property type="entry name" value="PKD"/>
    <property type="match status" value="1"/>
</dbReference>
<reference evidence="4 5" key="1">
    <citation type="journal article" date="2009" name="PLoS ONE">
        <title>The complete genome of Teredinibacter turnerae T7901: an intracellular endosymbiont of marine wood-boring bivalves (shipworms).</title>
        <authorList>
            <person name="Yang J.C."/>
            <person name="Madupu R."/>
            <person name="Durkin A.S."/>
            <person name="Ekborg N.A."/>
            <person name="Pedamallu C.S."/>
            <person name="Hostetler J.B."/>
            <person name="Radune D."/>
            <person name="Toms B.S."/>
            <person name="Henrissat B."/>
            <person name="Coutinho P.M."/>
            <person name="Schwarz S."/>
            <person name="Field L."/>
            <person name="Trindade-Silva A.E."/>
            <person name="Soares C.A.G."/>
            <person name="Elshahawi S."/>
            <person name="Hanora A."/>
            <person name="Schmidt E.W."/>
            <person name="Haygood M.G."/>
            <person name="Posfai J."/>
            <person name="Benner J."/>
            <person name="Madinger C."/>
            <person name="Nove J."/>
            <person name="Anton B."/>
            <person name="Chaudhary K."/>
            <person name="Foster J."/>
            <person name="Holman A."/>
            <person name="Kumar S."/>
            <person name="Lessard P.A."/>
            <person name="Luyten Y.A."/>
            <person name="Slatko B."/>
            <person name="Wood N."/>
            <person name="Wu B."/>
            <person name="Teplitski M."/>
            <person name="Mougous J.D."/>
            <person name="Ward N."/>
            <person name="Eisen J.A."/>
            <person name="Badger J.H."/>
            <person name="Distel D.L."/>
        </authorList>
    </citation>
    <scope>NUCLEOTIDE SEQUENCE [LARGE SCALE GENOMIC DNA]</scope>
    <source>
        <strain evidence="5">ATCC 39867 / T7901</strain>
    </source>
</reference>
<dbReference type="STRING" id="377629.TERTU_4112"/>
<dbReference type="eggNOG" id="COG3291">
    <property type="taxonomic scope" value="Bacteria"/>
</dbReference>
<dbReference type="Pfam" id="PF13519">
    <property type="entry name" value="VWA_2"/>
    <property type="match status" value="1"/>
</dbReference>
<dbReference type="InterPro" id="IPR000601">
    <property type="entry name" value="PKD_dom"/>
</dbReference>
<dbReference type="InterPro" id="IPR035986">
    <property type="entry name" value="PKD_dom_sf"/>
</dbReference>
<dbReference type="EMBL" id="CP001614">
    <property type="protein sequence ID" value="ACR14680.1"/>
    <property type="molecule type" value="Genomic_DNA"/>
</dbReference>
<evidence type="ECO:0000259" key="3">
    <source>
        <dbReference type="PROSITE" id="PS50234"/>
    </source>
</evidence>
<dbReference type="InterPro" id="IPR013783">
    <property type="entry name" value="Ig-like_fold"/>
</dbReference>
<evidence type="ECO:0000313" key="4">
    <source>
        <dbReference type="EMBL" id="ACR14680.1"/>
    </source>
</evidence>
<dbReference type="OrthoDB" id="9758386at2"/>
<dbReference type="PROSITE" id="PS50234">
    <property type="entry name" value="VWFA"/>
    <property type="match status" value="1"/>
</dbReference>
<gene>
    <name evidence="4" type="ordered locus">TERTU_4112</name>
</gene>
<dbReference type="Proteomes" id="UP000009080">
    <property type="component" value="Chromosome"/>
</dbReference>
<dbReference type="RefSeq" id="WP_015820794.1">
    <property type="nucleotide sequence ID" value="NC_012997.1"/>
</dbReference>
<organism evidence="4 5">
    <name type="scientific">Teredinibacter turnerae (strain ATCC 39867 / T7901)</name>
    <dbReference type="NCBI Taxonomy" id="377629"/>
    <lineage>
        <taxon>Bacteria</taxon>
        <taxon>Pseudomonadati</taxon>
        <taxon>Pseudomonadota</taxon>
        <taxon>Gammaproteobacteria</taxon>
        <taxon>Cellvibrionales</taxon>
        <taxon>Cellvibrionaceae</taxon>
        <taxon>Teredinibacter</taxon>
    </lineage>
</organism>
<dbReference type="eggNOG" id="COG2304">
    <property type="taxonomic scope" value="Bacteria"/>
</dbReference>
<accession>C5BUG5</accession>
<dbReference type="Gene3D" id="3.40.50.410">
    <property type="entry name" value="von Willebrand factor, type A domain"/>
    <property type="match status" value="1"/>
</dbReference>
<evidence type="ECO:0000259" key="2">
    <source>
        <dbReference type="PROSITE" id="PS50093"/>
    </source>
</evidence>
<name>C5BUG5_TERTT</name>
<sequence>MTTLNKFRFISALYVFTYFFTSPLLAQSDVNFDAWIKEEALRISNRCQNTWCDGQLDSSGNLLPGHSPALSRNETLIIFEAAAIYAATKYNLTLDERNGMQRLVKSLAFNESMAYGHWDLTPRHFYTLALLDYDRAEESKFSAASGAPLNLESVYGTPVPIFYGNDLAYCEDNPDNCNGEDTLGLGIWQITPTLDSMLTVLEGNTNTYTACVVGGQLELPDRELVWVGNPGGCERPVFDPFRICDTSLHGAVQIRLNMDTWVHDPAYNLEKAMELTRFKQVQLTDTAYQYVTDEGPVIGPIDGIKLQPRNQYDWARIGATIETINGSAGWKPIFLGMMPYQQNPTNSVDNEVLAALTGTSGSGATIDNNGDNIFVSSDRVAREVYGESWTASLDKVKAQQQFVDEAPRTYSELDSLLIIDSSGSMRTTDPQSRRLEAANTYVNISAAEDKIGIIDFDGSARVVKPFTLLGQQGSTERIQLENAINGIDAVGGTEIAGSLGLACSTLMASWQDDIIEQQHMVNDIKALVEEFPNNTISHSNARRAAIPGIAHAINSKKIAILLTDGDTPSSYSQANQCFIENGWMLYTIGFGGANGEKLAPLAEASGGYYIAADSSLLDLNCAYQQIRSHAAGEQASECESVSIQQGETLVLDLFEVLANLAQITFTSTWPGSDVVMTLTTPSGRIIGRNTAAADIYHVNTATSEIYTIQTPEPGLWKITLFGADVSQAFEPVVVATSTINAPARDLPIANSGGPYTAELGQSITLDASGSRDPGGWIALYRWDIGSDGSVDIETDQPQIVYQPTAAFTDSLTLTVINNTGYSSQATSAITVTQPSSPEVTQLSPTPPDCVLRYSPSTAQRTLTLEGNLLPYPRSSENLQFRRADTLEESIYFGMEVDWQSANAISLDVARIAPYLWPDSPHAPLQVRLTDYEPSTGGQRPISDWSEDYVVLASTEETCIGGPTIDGVLPARPNCVLRNGDTYSQTLTIIGSNFPAPRTSQNLQFRRVDYGQETIYFGTEVNWENSGEISLDVSLIASYLWPWHAYIPLQVRITDYDTYTGSQVPVSEWSPGSFVLAENESACH</sequence>
<evidence type="ECO:0000256" key="1">
    <source>
        <dbReference type="SAM" id="SignalP"/>
    </source>
</evidence>
<keyword evidence="5" id="KW-1185">Reference proteome</keyword>
<evidence type="ECO:0000313" key="5">
    <source>
        <dbReference type="Proteomes" id="UP000009080"/>
    </source>
</evidence>
<dbReference type="KEGG" id="ttu:TERTU_4112"/>
<dbReference type="AlphaFoldDB" id="C5BUG5"/>
<dbReference type="Pfam" id="PF18911">
    <property type="entry name" value="PKD_4"/>
    <property type="match status" value="1"/>
</dbReference>
<feature type="domain" description="PKD" evidence="2">
    <location>
        <begin position="746"/>
        <end position="838"/>
    </location>
</feature>
<feature type="domain" description="VWFA" evidence="3">
    <location>
        <begin position="414"/>
        <end position="626"/>
    </location>
</feature>
<dbReference type="PROSITE" id="PS50093">
    <property type="entry name" value="PKD"/>
    <property type="match status" value="1"/>
</dbReference>
<dbReference type="HOGENOM" id="CLU_285745_0_0_6"/>
<dbReference type="SUPFAM" id="SSF53300">
    <property type="entry name" value="vWA-like"/>
    <property type="match status" value="1"/>
</dbReference>
<dbReference type="InterPro" id="IPR036465">
    <property type="entry name" value="vWFA_dom_sf"/>
</dbReference>
<dbReference type="SUPFAM" id="SSF49299">
    <property type="entry name" value="PKD domain"/>
    <property type="match status" value="1"/>
</dbReference>